<dbReference type="CDD" id="cd02966">
    <property type="entry name" value="TlpA_like_family"/>
    <property type="match status" value="1"/>
</dbReference>
<organism evidence="3 4">
    <name type="scientific">Ruthia magnifica subsp. Calyptogena magnifica</name>
    <dbReference type="NCBI Taxonomy" id="413404"/>
    <lineage>
        <taxon>Bacteria</taxon>
        <taxon>Pseudomonadati</taxon>
        <taxon>Pseudomonadota</taxon>
        <taxon>Gammaproteobacteria</taxon>
        <taxon>Candidatus Pseudothioglobaceae</taxon>
        <taxon>Candidatus Ruthturnera</taxon>
    </lineage>
</organism>
<dbReference type="PANTHER" id="PTHR42852">
    <property type="entry name" value="THIOL:DISULFIDE INTERCHANGE PROTEIN DSBE"/>
    <property type="match status" value="1"/>
</dbReference>
<dbReference type="PROSITE" id="PS51352">
    <property type="entry name" value="THIOREDOXIN_2"/>
    <property type="match status" value="1"/>
</dbReference>
<accession>A1AVZ4</accession>
<reference evidence="3 4" key="1">
    <citation type="journal article" date="2007" name="Science">
        <title>The Calyptogena magnifica chemoautotrophic symbiont genome.</title>
        <authorList>
            <person name="Newton I.L.G."/>
            <person name="Woyke T."/>
            <person name="Auchtung T.A."/>
            <person name="Dilly G.F."/>
            <person name="Dutton R.J."/>
            <person name="Fisher M.C."/>
            <person name="Fontanez K.M."/>
            <person name="Lau E."/>
            <person name="Stewart F.J."/>
            <person name="Richardson P.M."/>
            <person name="Barry K.W."/>
            <person name="Saunders E."/>
            <person name="Detter J.C."/>
            <person name="Wu D."/>
            <person name="Eisen J.A."/>
            <person name="Cavanaugh C.M."/>
        </authorList>
    </citation>
    <scope>NUCLEOTIDE SEQUENCE [LARGE SCALE GENOMIC DNA]</scope>
    <source>
        <strain evidence="3 4">Cm</strain>
    </source>
</reference>
<dbReference type="Pfam" id="PF00578">
    <property type="entry name" value="AhpC-TSA"/>
    <property type="match status" value="1"/>
</dbReference>
<dbReference type="Gene3D" id="3.40.30.10">
    <property type="entry name" value="Glutaredoxin"/>
    <property type="match status" value="1"/>
</dbReference>
<dbReference type="RefSeq" id="WP_011737726.1">
    <property type="nucleotide sequence ID" value="NC_008610.1"/>
</dbReference>
<dbReference type="eggNOG" id="COG0526">
    <property type="taxonomic scope" value="Bacteria"/>
</dbReference>
<dbReference type="PROSITE" id="PS00194">
    <property type="entry name" value="THIOREDOXIN_1"/>
    <property type="match status" value="1"/>
</dbReference>
<dbReference type="STRING" id="413404.Rmag_0323"/>
<keyword evidence="1" id="KW-0676">Redox-active center</keyword>
<dbReference type="HOGENOM" id="CLU_042529_11_2_6"/>
<proteinExistence type="predicted"/>
<dbReference type="OrthoDB" id="9788279at2"/>
<gene>
    <name evidence="3" type="ordered locus">Rmag_0323</name>
</gene>
<dbReference type="InterPro" id="IPR013766">
    <property type="entry name" value="Thioredoxin_domain"/>
</dbReference>
<keyword evidence="4" id="KW-1185">Reference proteome</keyword>
<dbReference type="Proteomes" id="UP000002587">
    <property type="component" value="Chromosome"/>
</dbReference>
<name>A1AVZ4_RUTMC</name>
<evidence type="ECO:0000313" key="3">
    <source>
        <dbReference type="EMBL" id="ABL02101.1"/>
    </source>
</evidence>
<feature type="domain" description="Thioredoxin" evidence="2">
    <location>
        <begin position="46"/>
        <end position="184"/>
    </location>
</feature>
<dbReference type="InterPro" id="IPR017937">
    <property type="entry name" value="Thioredoxin_CS"/>
</dbReference>
<dbReference type="InterPro" id="IPR050553">
    <property type="entry name" value="Thioredoxin_ResA/DsbE_sf"/>
</dbReference>
<dbReference type="InterPro" id="IPR000866">
    <property type="entry name" value="AhpC/TSA"/>
</dbReference>
<dbReference type="EMBL" id="CP000488">
    <property type="protein sequence ID" value="ABL02101.1"/>
    <property type="molecule type" value="Genomic_DNA"/>
</dbReference>
<dbReference type="GO" id="GO:0016209">
    <property type="term" value="F:antioxidant activity"/>
    <property type="evidence" value="ECO:0007669"/>
    <property type="project" value="InterPro"/>
</dbReference>
<protein>
    <submittedName>
        <fullName evidence="3">Redoxin domain protein</fullName>
    </submittedName>
</protein>
<dbReference type="PANTHER" id="PTHR42852:SF13">
    <property type="entry name" value="PROTEIN DIPZ"/>
    <property type="match status" value="1"/>
</dbReference>
<sequence>MTKNLIIPPRLAFQLGNKIAKIGFICSLFLAFNVAQAISIDDMWQKERKIKVPDFSLTDLNGNIHTNKSTLGKYLVVNFWATWCPPCLKEIPDFVKFYEKNKDKVLILGLDYEQAGKAAIIEFTDTFMVNYPIILFDDKNYAQFKKFDEILGMPTTYIYGPNGNLVDYQMGEMDMMALEKAISK</sequence>
<evidence type="ECO:0000313" key="4">
    <source>
        <dbReference type="Proteomes" id="UP000002587"/>
    </source>
</evidence>
<dbReference type="SUPFAM" id="SSF52833">
    <property type="entry name" value="Thioredoxin-like"/>
    <property type="match status" value="1"/>
</dbReference>
<evidence type="ECO:0000256" key="1">
    <source>
        <dbReference type="ARBA" id="ARBA00023284"/>
    </source>
</evidence>
<dbReference type="InterPro" id="IPR036249">
    <property type="entry name" value="Thioredoxin-like_sf"/>
</dbReference>
<evidence type="ECO:0000259" key="2">
    <source>
        <dbReference type="PROSITE" id="PS51352"/>
    </source>
</evidence>
<dbReference type="KEGG" id="rma:Rmag_0323"/>
<dbReference type="GO" id="GO:0015036">
    <property type="term" value="F:disulfide oxidoreductase activity"/>
    <property type="evidence" value="ECO:0007669"/>
    <property type="project" value="UniProtKB-ARBA"/>
</dbReference>
<dbReference type="AlphaFoldDB" id="A1AVZ4"/>